<organism evidence="1 2">
    <name type="scientific">Staphylococcus intermedius NCTC 11048</name>
    <dbReference type="NCBI Taxonomy" id="1141106"/>
    <lineage>
        <taxon>Bacteria</taxon>
        <taxon>Bacillati</taxon>
        <taxon>Bacillota</taxon>
        <taxon>Bacilli</taxon>
        <taxon>Bacillales</taxon>
        <taxon>Staphylococcaceae</taxon>
        <taxon>Staphylococcus</taxon>
        <taxon>Staphylococcus intermedius group</taxon>
    </lineage>
</organism>
<dbReference type="EMBL" id="UHDP01000001">
    <property type="protein sequence ID" value="SUM43571.1"/>
    <property type="molecule type" value="Genomic_DNA"/>
</dbReference>
<protein>
    <submittedName>
        <fullName evidence="1">Uncharacterized protein</fullName>
    </submittedName>
</protein>
<name>A0A380G0P1_STAIN</name>
<dbReference type="AlphaFoldDB" id="A0A380G0P1"/>
<evidence type="ECO:0000313" key="2">
    <source>
        <dbReference type="Proteomes" id="UP000255549"/>
    </source>
</evidence>
<accession>A0A380G0P1</accession>
<proteinExistence type="predicted"/>
<sequence length="236" mass="28240">MVISHKQKMIMYLTQNNREKIYEYIMGYMNVRDILKETGAPRYAFYTAIEEINPEIPKLRKDNRDEQLKIIQKQILRSIPFVYLKFDIGKLFGRNGNFKKESIQKQKTAILRRLNDSNLSLNDFIFVSKNWMESWYKKVLIYEDHKKGCTGMSIARRYNVSTTFVYTFIAKINDNNRLIDAVCFEQERIIIENINILRDYRKGKTIENISKEYEIEEWLVNIIIDCMNEIDESVKN</sequence>
<reference evidence="1 2" key="1">
    <citation type="submission" date="2018-06" db="EMBL/GenBank/DDBJ databases">
        <authorList>
            <consortium name="Pathogen Informatics"/>
            <person name="Doyle S."/>
        </authorList>
    </citation>
    <scope>NUCLEOTIDE SEQUENCE [LARGE SCALE GENOMIC DNA]</scope>
    <source>
        <strain evidence="2">NCTC 11048</strain>
    </source>
</reference>
<dbReference type="Proteomes" id="UP000255549">
    <property type="component" value="Unassembled WGS sequence"/>
</dbReference>
<evidence type="ECO:0000313" key="1">
    <source>
        <dbReference type="EMBL" id="SUM43571.1"/>
    </source>
</evidence>
<keyword evidence="2" id="KW-1185">Reference proteome</keyword>
<gene>
    <name evidence="1" type="ORF">NCTC11048_00048</name>
</gene>